<evidence type="ECO:0000256" key="2">
    <source>
        <dbReference type="SAM" id="MobiDB-lite"/>
    </source>
</evidence>
<evidence type="ECO:0000313" key="4">
    <source>
        <dbReference type="EMBL" id="KAF4974647.1"/>
    </source>
</evidence>
<keyword evidence="5" id="KW-1185">Reference proteome</keyword>
<evidence type="ECO:0000256" key="1">
    <source>
        <dbReference type="PROSITE-ProRule" id="PRU00047"/>
    </source>
</evidence>
<dbReference type="InterPro" id="IPR036875">
    <property type="entry name" value="Znf_CCHC_sf"/>
</dbReference>
<comment type="caution">
    <text evidence="4">The sequence shown here is derived from an EMBL/GenBank/DDBJ whole genome shotgun (WGS) entry which is preliminary data.</text>
</comment>
<keyword evidence="1" id="KW-0862">Zinc</keyword>
<keyword evidence="1" id="KW-0863">Zinc-finger</keyword>
<gene>
    <name evidence="4" type="ORF">FZEAL_8482</name>
</gene>
<dbReference type="GO" id="GO:0003676">
    <property type="term" value="F:nucleic acid binding"/>
    <property type="evidence" value="ECO:0007669"/>
    <property type="project" value="InterPro"/>
</dbReference>
<dbReference type="EMBL" id="JABEYC010000725">
    <property type="protein sequence ID" value="KAF4974647.1"/>
    <property type="molecule type" value="Genomic_DNA"/>
</dbReference>
<reference evidence="4" key="1">
    <citation type="journal article" date="2020" name="BMC Genomics">
        <title>Correction to: Identification and distribution of gene clusters required for synthesis of sphingolipid metabolism inhibitors in diverse species of the filamentous fungus Fusarium.</title>
        <authorList>
            <person name="Kim H.S."/>
            <person name="Lohmar J.M."/>
            <person name="Busman M."/>
            <person name="Brown D.W."/>
            <person name="Naumann T.A."/>
            <person name="Divon H.H."/>
            <person name="Lysoe E."/>
            <person name="Uhlig S."/>
            <person name="Proctor R.H."/>
        </authorList>
    </citation>
    <scope>NUCLEOTIDE SEQUENCE</scope>
    <source>
        <strain evidence="4">NRRL 22465</strain>
    </source>
</reference>
<evidence type="ECO:0000313" key="5">
    <source>
        <dbReference type="Proteomes" id="UP000635477"/>
    </source>
</evidence>
<feature type="domain" description="CCHC-type" evidence="3">
    <location>
        <begin position="238"/>
        <end position="253"/>
    </location>
</feature>
<feature type="compositionally biased region" description="Polar residues" evidence="2">
    <location>
        <begin position="131"/>
        <end position="142"/>
    </location>
</feature>
<reference evidence="4" key="2">
    <citation type="submission" date="2020-05" db="EMBL/GenBank/DDBJ databases">
        <authorList>
            <person name="Kim H.-S."/>
            <person name="Proctor R.H."/>
            <person name="Brown D.W."/>
        </authorList>
    </citation>
    <scope>NUCLEOTIDE SEQUENCE</scope>
    <source>
        <strain evidence="4">NRRL 22465</strain>
    </source>
</reference>
<accession>A0A8H4UDS9</accession>
<dbReference type="PROSITE" id="PS50158">
    <property type="entry name" value="ZF_CCHC"/>
    <property type="match status" value="1"/>
</dbReference>
<organism evidence="4 5">
    <name type="scientific">Fusarium zealandicum</name>
    <dbReference type="NCBI Taxonomy" id="1053134"/>
    <lineage>
        <taxon>Eukaryota</taxon>
        <taxon>Fungi</taxon>
        <taxon>Dikarya</taxon>
        <taxon>Ascomycota</taxon>
        <taxon>Pezizomycotina</taxon>
        <taxon>Sordariomycetes</taxon>
        <taxon>Hypocreomycetidae</taxon>
        <taxon>Hypocreales</taxon>
        <taxon>Nectriaceae</taxon>
        <taxon>Fusarium</taxon>
        <taxon>Fusarium staphyleae species complex</taxon>
    </lineage>
</organism>
<dbReference type="Proteomes" id="UP000635477">
    <property type="component" value="Unassembled WGS sequence"/>
</dbReference>
<dbReference type="SUPFAM" id="SSF57756">
    <property type="entry name" value="Retrovirus zinc finger-like domains"/>
    <property type="match status" value="1"/>
</dbReference>
<evidence type="ECO:0000259" key="3">
    <source>
        <dbReference type="PROSITE" id="PS50158"/>
    </source>
</evidence>
<dbReference type="Gene3D" id="4.10.60.10">
    <property type="entry name" value="Zinc finger, CCHC-type"/>
    <property type="match status" value="1"/>
</dbReference>
<dbReference type="Pfam" id="PF00098">
    <property type="entry name" value="zf-CCHC"/>
    <property type="match status" value="1"/>
</dbReference>
<feature type="compositionally biased region" description="Basic residues" evidence="2">
    <location>
        <begin position="174"/>
        <end position="184"/>
    </location>
</feature>
<dbReference type="InterPro" id="IPR001878">
    <property type="entry name" value="Znf_CCHC"/>
</dbReference>
<protein>
    <recommendedName>
        <fullName evidence="3">CCHC-type domain-containing protein</fullName>
    </recommendedName>
</protein>
<keyword evidence="1" id="KW-0479">Metal-binding</keyword>
<feature type="region of interest" description="Disordered" evidence="2">
    <location>
        <begin position="92"/>
        <end position="234"/>
    </location>
</feature>
<dbReference type="GO" id="GO:0008270">
    <property type="term" value="F:zinc ion binding"/>
    <property type="evidence" value="ECO:0007669"/>
    <property type="project" value="UniProtKB-KW"/>
</dbReference>
<dbReference type="AlphaFoldDB" id="A0A8H4UDS9"/>
<name>A0A8H4UDS9_9HYPO</name>
<dbReference type="OrthoDB" id="427960at2759"/>
<proteinExistence type="predicted"/>
<feature type="region of interest" description="Disordered" evidence="2">
    <location>
        <begin position="22"/>
        <end position="53"/>
    </location>
</feature>
<sequence>MAPETPRGVSSRLLTMKFMQRAVASANSSPDSETHSAKKRKTGHSPSGARIDLNIDEASIKAALNDQETKRQSALEQHVGAETHWVLNNAFTGPKAASGSKPPLNVVYVGYGDIDSSNESGDNEDAPAKGRTSTGNFKSSKNQARDNSDSGSDDSGASTPARKRKSSSDDPHSRATRSRSRSRSQSRQSMESAKAKELRERRKKKEVKLSKRPAIASGGISSGGGSQFSPANSKSMTCYKCHQAGHKAVDCPSSGGSRGRSNR</sequence>
<dbReference type="Pfam" id="PF10175">
    <property type="entry name" value="MPP6"/>
    <property type="match status" value="1"/>
</dbReference>
<dbReference type="SMART" id="SM00343">
    <property type="entry name" value="ZnF_C2HC"/>
    <property type="match status" value="1"/>
</dbReference>